<sequence length="304" mass="33506">MTDLVIRPLTAGEEHLFLSLSAPASVGMAWAGRDYLEVAAAAQYRPEWTWVALRDGEVVGRAAWWGGPDDRRPAALDWFDFGSDVEIGAALLRAAPFTAEYCLVLPPRWRDDPAVRAEAEVRISAAEQAGMEPLVERLNYLWTPDAGLPRRPGRLEFRPEPDDEVILDVIRRTHHSTLDAHARAEMARGGVDASARDELEFLHWMPSPREWWRLAYTREGDLAGLAVPGRNHTRPIIGYVGVVPGQRGHGYGYDLLVEATHILADAGAAEIGADTDVGNVPMAAAFARAGYPVVQERVFLHHPA</sequence>
<dbReference type="EMBL" id="BOOO01000013">
    <property type="protein sequence ID" value="GII28889.1"/>
    <property type="molecule type" value="Genomic_DNA"/>
</dbReference>
<dbReference type="Proteomes" id="UP000650628">
    <property type="component" value="Unassembled WGS sequence"/>
</dbReference>
<evidence type="ECO:0000313" key="2">
    <source>
        <dbReference type="EMBL" id="GII28889.1"/>
    </source>
</evidence>
<dbReference type="RefSeq" id="WP_203952908.1">
    <property type="nucleotide sequence ID" value="NZ_BOOO01000013.1"/>
</dbReference>
<dbReference type="Gene3D" id="3.40.630.30">
    <property type="match status" value="1"/>
</dbReference>
<name>A0A8J3TQU8_9ACTN</name>
<protein>
    <submittedName>
        <fullName evidence="2">N-acetyltransferase</fullName>
    </submittedName>
</protein>
<dbReference type="PROSITE" id="PS51186">
    <property type="entry name" value="GNAT"/>
    <property type="match status" value="1"/>
</dbReference>
<evidence type="ECO:0000259" key="1">
    <source>
        <dbReference type="PROSITE" id="PS51186"/>
    </source>
</evidence>
<evidence type="ECO:0000313" key="3">
    <source>
        <dbReference type="Proteomes" id="UP000650628"/>
    </source>
</evidence>
<dbReference type="Pfam" id="PF00583">
    <property type="entry name" value="Acetyltransf_1"/>
    <property type="match status" value="1"/>
</dbReference>
<dbReference type="InterPro" id="IPR016181">
    <property type="entry name" value="Acyl_CoA_acyltransferase"/>
</dbReference>
<proteinExistence type="predicted"/>
<reference evidence="2 3" key="1">
    <citation type="submission" date="2021-01" db="EMBL/GenBank/DDBJ databases">
        <title>Whole genome shotgun sequence of Planotetraspora mira NBRC 15435.</title>
        <authorList>
            <person name="Komaki H."/>
            <person name="Tamura T."/>
        </authorList>
    </citation>
    <scope>NUCLEOTIDE SEQUENCE [LARGE SCALE GENOMIC DNA]</scope>
    <source>
        <strain evidence="2 3">NBRC 15435</strain>
    </source>
</reference>
<accession>A0A8J3TQU8</accession>
<keyword evidence="3" id="KW-1185">Reference proteome</keyword>
<dbReference type="SUPFAM" id="SSF55729">
    <property type="entry name" value="Acyl-CoA N-acyltransferases (Nat)"/>
    <property type="match status" value="2"/>
</dbReference>
<organism evidence="2 3">
    <name type="scientific">Planotetraspora mira</name>
    <dbReference type="NCBI Taxonomy" id="58121"/>
    <lineage>
        <taxon>Bacteria</taxon>
        <taxon>Bacillati</taxon>
        <taxon>Actinomycetota</taxon>
        <taxon>Actinomycetes</taxon>
        <taxon>Streptosporangiales</taxon>
        <taxon>Streptosporangiaceae</taxon>
        <taxon>Planotetraspora</taxon>
    </lineage>
</organism>
<dbReference type="InterPro" id="IPR000182">
    <property type="entry name" value="GNAT_dom"/>
</dbReference>
<comment type="caution">
    <text evidence="2">The sequence shown here is derived from an EMBL/GenBank/DDBJ whole genome shotgun (WGS) entry which is preliminary data.</text>
</comment>
<dbReference type="GO" id="GO:0016747">
    <property type="term" value="F:acyltransferase activity, transferring groups other than amino-acyl groups"/>
    <property type="evidence" value="ECO:0007669"/>
    <property type="project" value="InterPro"/>
</dbReference>
<feature type="domain" description="N-acetyltransferase" evidence="1">
    <location>
        <begin position="155"/>
        <end position="304"/>
    </location>
</feature>
<dbReference type="AlphaFoldDB" id="A0A8J3TQU8"/>
<gene>
    <name evidence="2" type="ORF">Pmi06nite_23310</name>
</gene>